<name>X0YRQ0_9ZZZZ</name>
<dbReference type="AlphaFoldDB" id="X0YRQ0"/>
<organism evidence="1">
    <name type="scientific">marine sediment metagenome</name>
    <dbReference type="NCBI Taxonomy" id="412755"/>
    <lineage>
        <taxon>unclassified sequences</taxon>
        <taxon>metagenomes</taxon>
        <taxon>ecological metagenomes</taxon>
    </lineage>
</organism>
<gene>
    <name evidence="1" type="ORF">S01H1_80932</name>
</gene>
<protein>
    <submittedName>
        <fullName evidence="1">Uncharacterized protein</fullName>
    </submittedName>
</protein>
<accession>X0YRQ0</accession>
<proteinExistence type="predicted"/>
<evidence type="ECO:0000313" key="1">
    <source>
        <dbReference type="EMBL" id="GAG51063.1"/>
    </source>
</evidence>
<dbReference type="EMBL" id="BARS01054707">
    <property type="protein sequence ID" value="GAG51063.1"/>
    <property type="molecule type" value="Genomic_DNA"/>
</dbReference>
<comment type="caution">
    <text evidence="1">The sequence shown here is derived from an EMBL/GenBank/DDBJ whole genome shotgun (WGS) entry which is preliminary data.</text>
</comment>
<reference evidence="1" key="1">
    <citation type="journal article" date="2014" name="Front. Microbiol.">
        <title>High frequency of phylogenetically diverse reductive dehalogenase-homologous genes in deep subseafloor sedimentary metagenomes.</title>
        <authorList>
            <person name="Kawai M."/>
            <person name="Futagami T."/>
            <person name="Toyoda A."/>
            <person name="Takaki Y."/>
            <person name="Nishi S."/>
            <person name="Hori S."/>
            <person name="Arai W."/>
            <person name="Tsubouchi T."/>
            <person name="Morono Y."/>
            <person name="Uchiyama I."/>
            <person name="Ito T."/>
            <person name="Fujiyama A."/>
            <person name="Inagaki F."/>
            <person name="Takami H."/>
        </authorList>
    </citation>
    <scope>NUCLEOTIDE SEQUENCE</scope>
    <source>
        <strain evidence="1">Expedition CK06-06</strain>
    </source>
</reference>
<sequence length="162" mass="18711">MNCKNCRVKGCWSRGMPRGSQYYKKSIGTVGPQPLYNLPKFRQSLYNNCNSSQKNLLDKFQNYSYVKTQENFLHYPLSNTPKSIISLRQRDFEHGTVRIRVPGIYVLMEDIVFNPNEDNDFLPKRKDIVSGLYPTNMKGPYHLGFFAAITVETDDVIIDMNG</sequence>
<feature type="non-terminal residue" evidence="1">
    <location>
        <position position="162"/>
    </location>
</feature>